<organism evidence="6 7">
    <name type="scientific">Aminobacter carboxidus</name>
    <dbReference type="NCBI Taxonomy" id="376165"/>
    <lineage>
        <taxon>Bacteria</taxon>
        <taxon>Pseudomonadati</taxon>
        <taxon>Pseudomonadota</taxon>
        <taxon>Alphaproteobacteria</taxon>
        <taxon>Hyphomicrobiales</taxon>
        <taxon>Phyllobacteriaceae</taxon>
        <taxon>Aminobacter</taxon>
    </lineage>
</organism>
<dbReference type="Proteomes" id="UP000598227">
    <property type="component" value="Unassembled WGS sequence"/>
</dbReference>
<dbReference type="CDD" id="cd00830">
    <property type="entry name" value="KAS_III"/>
    <property type="match status" value="1"/>
</dbReference>
<proteinExistence type="inferred from homology"/>
<comment type="catalytic activity">
    <reaction evidence="3">
        <text>glutaryl-CoA + malonyl-[ACP] + H(+) = 3-oxo-6-carboxyhexanoyl-[ACP] + CO2 + CoA</text>
        <dbReference type="Rhea" id="RHEA:67904"/>
        <dbReference type="Rhea" id="RHEA-COMP:9623"/>
        <dbReference type="Rhea" id="RHEA-COMP:17387"/>
        <dbReference type="ChEBI" id="CHEBI:15378"/>
        <dbReference type="ChEBI" id="CHEBI:16526"/>
        <dbReference type="ChEBI" id="CHEBI:57287"/>
        <dbReference type="ChEBI" id="CHEBI:57378"/>
        <dbReference type="ChEBI" id="CHEBI:78449"/>
        <dbReference type="ChEBI" id="CHEBI:176519"/>
    </reaction>
</comment>
<feature type="domain" description="Beta-ketoacyl-[acyl-carrier-protein] synthase III N-terminal" evidence="5">
    <location>
        <begin position="109"/>
        <end position="186"/>
    </location>
</feature>
<dbReference type="PANTHER" id="PTHR34069">
    <property type="entry name" value="3-OXOACYL-[ACYL-CARRIER-PROTEIN] SYNTHASE 3"/>
    <property type="match status" value="1"/>
</dbReference>
<feature type="domain" description="Beta-ketoacyl-[acyl-carrier-protein] synthase III C-terminal" evidence="4">
    <location>
        <begin position="238"/>
        <end position="325"/>
    </location>
</feature>
<accession>A0ABR9GIP3</accession>
<evidence type="ECO:0000256" key="3">
    <source>
        <dbReference type="HAMAP-Rule" id="MF_02249"/>
    </source>
</evidence>
<dbReference type="RefSeq" id="WP_192565630.1">
    <property type="nucleotide sequence ID" value="NZ_JACZEP010000001.1"/>
</dbReference>
<dbReference type="Pfam" id="PF08545">
    <property type="entry name" value="ACP_syn_III"/>
    <property type="match status" value="1"/>
</dbReference>
<dbReference type="InterPro" id="IPR016039">
    <property type="entry name" value="Thiolase-like"/>
</dbReference>
<comment type="function">
    <text evidence="3">Involved in the formation of the biotin precursor pimeloyl-ACP. Catalyzes the condensation of glutaryl-CoA, an intermediate in lysine degradation, with malonyl-ACP to produce 3-oxopimeloyl-ACP.</text>
</comment>
<dbReference type="NCBIfam" id="NF004623">
    <property type="entry name" value="PRK05963.1"/>
    <property type="match status" value="1"/>
</dbReference>
<keyword evidence="3" id="KW-0093">Biotin biosynthesis</keyword>
<keyword evidence="2 3" id="KW-0012">Acyltransferase</keyword>
<protein>
    <recommendedName>
        <fullName evidence="3">3-oxopimeloyl-[acyl-carrier-protein] synthase</fullName>
        <shortName evidence="3">3-oxopimeloyl-[ACP] synthase</shortName>
        <ecNumber evidence="3">2.3.1.-</ecNumber>
    </recommendedName>
</protein>
<keyword evidence="1 3" id="KW-0808">Transferase</keyword>
<feature type="active site" evidence="3">
    <location>
        <position position="254"/>
    </location>
</feature>
<dbReference type="NCBIfam" id="NF006829">
    <property type="entry name" value="PRK09352.1"/>
    <property type="match status" value="1"/>
</dbReference>
<dbReference type="InterPro" id="IPR013747">
    <property type="entry name" value="ACP_syn_III_C"/>
</dbReference>
<dbReference type="EMBL" id="JACZEP010000001">
    <property type="protein sequence ID" value="MBE1203547.1"/>
    <property type="molecule type" value="Genomic_DNA"/>
</dbReference>
<comment type="pathway">
    <text evidence="3">Cofactor biosynthesis; biotin biosynthesis.</text>
</comment>
<evidence type="ECO:0000313" key="7">
    <source>
        <dbReference type="Proteomes" id="UP000598227"/>
    </source>
</evidence>
<evidence type="ECO:0000256" key="1">
    <source>
        <dbReference type="ARBA" id="ARBA00022679"/>
    </source>
</evidence>
<evidence type="ECO:0000259" key="5">
    <source>
        <dbReference type="Pfam" id="PF08545"/>
    </source>
</evidence>
<comment type="caution">
    <text evidence="6">The sequence shown here is derived from an EMBL/GenBank/DDBJ whole genome shotgun (WGS) entry which is preliminary data.</text>
</comment>
<feature type="active site" evidence="3">
    <location>
        <position position="284"/>
    </location>
</feature>
<evidence type="ECO:0000256" key="2">
    <source>
        <dbReference type="ARBA" id="ARBA00023315"/>
    </source>
</evidence>
<dbReference type="Gene3D" id="3.40.47.10">
    <property type="match status" value="1"/>
</dbReference>
<sequence length="327" mass="33669">MNRTARIAGFGHHVPGRKVENAEIEVSLGLDAGWIEGRTGIQSRFWAEPQDTLSGLAAKAGEMALEAAGIDRKDVGLLLLATSTPDHLLPPSAPLVAHKLGLDRAGGVDLAGACAGFIYALTFADGFVRLHNKPAVVIAANILSRRINSAERASAVLFADAAGAVVLKPSDDPGHGILGASVDADGAGYGLIQIPAGGSNRPFSDELDIAETRMTIADGRAVFAKAVEMMSRCSTEALAAAGLDISDISRFVPHQANARIFNAVGKSLGIADDRIVKTIADYGNSSAATIPLSLSLADRADPFQRGEKLLLSAAGAGMTGGALVIGM</sequence>
<comment type="similarity">
    <text evidence="3">Belongs to the thiolase-like superfamily. BioZ family.</text>
</comment>
<keyword evidence="7" id="KW-1185">Reference proteome</keyword>
<reference evidence="6 7" key="1">
    <citation type="submission" date="2020-09" db="EMBL/GenBank/DDBJ databases">
        <title>Draft Genome Sequence of Aminobacter carboxidus type strain DSM 1086, a soil Gram-negative carboxydobacterium.</title>
        <authorList>
            <person name="Turrini P."/>
            <person name="Tescari M."/>
            <person name="Artuso I."/>
            <person name="Lugli G.A."/>
            <person name="Frangipani E."/>
            <person name="Ventura M."/>
            <person name="Visca P."/>
        </authorList>
    </citation>
    <scope>NUCLEOTIDE SEQUENCE [LARGE SCALE GENOMIC DNA]</scope>
    <source>
        <strain evidence="6 7">DSM 1086</strain>
    </source>
</reference>
<comment type="catalytic activity">
    <reaction evidence="3">
        <text>malonyl-[ACP] + an acyl-CoA + H(+) = a 3-oxoacyl-[ACP] + CO2 + CoA</text>
        <dbReference type="Rhea" id="RHEA:44448"/>
        <dbReference type="Rhea" id="RHEA-COMP:9623"/>
        <dbReference type="Rhea" id="RHEA-COMP:9916"/>
        <dbReference type="ChEBI" id="CHEBI:15378"/>
        <dbReference type="ChEBI" id="CHEBI:16526"/>
        <dbReference type="ChEBI" id="CHEBI:57287"/>
        <dbReference type="ChEBI" id="CHEBI:58342"/>
        <dbReference type="ChEBI" id="CHEBI:78449"/>
        <dbReference type="ChEBI" id="CHEBI:78776"/>
    </reaction>
</comment>
<evidence type="ECO:0000313" key="6">
    <source>
        <dbReference type="EMBL" id="MBE1203547.1"/>
    </source>
</evidence>
<name>A0ABR9GIP3_9HYPH</name>
<dbReference type="PANTHER" id="PTHR34069:SF2">
    <property type="entry name" value="BETA-KETOACYL-[ACYL-CARRIER-PROTEIN] SYNTHASE III"/>
    <property type="match status" value="1"/>
</dbReference>
<gene>
    <name evidence="3" type="primary">bioZ</name>
    <name evidence="6" type="ORF">IHE39_04490</name>
</gene>
<evidence type="ECO:0000259" key="4">
    <source>
        <dbReference type="Pfam" id="PF08541"/>
    </source>
</evidence>
<feature type="active site" evidence="3">
    <location>
        <position position="114"/>
    </location>
</feature>
<dbReference type="HAMAP" id="MF_02249">
    <property type="entry name" value="BioZ"/>
    <property type="match status" value="1"/>
</dbReference>
<feature type="region of interest" description="ACP-binding" evidence="3">
    <location>
        <begin position="255"/>
        <end position="259"/>
    </location>
</feature>
<dbReference type="InterPro" id="IPR046403">
    <property type="entry name" value="BioZ"/>
</dbReference>
<dbReference type="InterPro" id="IPR013751">
    <property type="entry name" value="ACP_syn_III_N"/>
</dbReference>
<dbReference type="SUPFAM" id="SSF53901">
    <property type="entry name" value="Thiolase-like"/>
    <property type="match status" value="1"/>
</dbReference>
<dbReference type="EC" id="2.3.1.-" evidence="3"/>
<dbReference type="Pfam" id="PF08541">
    <property type="entry name" value="ACP_syn_III_C"/>
    <property type="match status" value="1"/>
</dbReference>